<evidence type="ECO:0000313" key="2">
    <source>
        <dbReference type="EMBL" id="TCU56245.1"/>
    </source>
</evidence>
<sequence length="238" mass="27398">MKEQLEKIFAPQSTEGFLCMLGIIILLGVLLYAGYRKFYEKRINQVLTGKKVRILSLEAIMILYFIASVISVLVYMGNVYALPNQQIVEETCNVENGYVDFGNTREGVEKKIQELHKQAKTSFIHQEKKNKDGTTSIYAEVDGKSYIYAIVYPYTYPLENREFFHVSVNKSGIGASFYQERVKGENELIGMIVGQHRKKNCPIVEYDLEIYNFTEGENKHPLDLKQHFRIEKGGIETK</sequence>
<keyword evidence="3" id="KW-1185">Reference proteome</keyword>
<evidence type="ECO:0000256" key="1">
    <source>
        <dbReference type="SAM" id="Phobius"/>
    </source>
</evidence>
<evidence type="ECO:0000313" key="3">
    <source>
        <dbReference type="Proteomes" id="UP000295773"/>
    </source>
</evidence>
<accession>A0A4V2VJJ4</accession>
<gene>
    <name evidence="2" type="ORF">EDD61_12044</name>
</gene>
<dbReference type="EMBL" id="SMBP01000020">
    <property type="protein sequence ID" value="TCU56245.1"/>
    <property type="molecule type" value="Genomic_DNA"/>
</dbReference>
<dbReference type="RefSeq" id="WP_008977754.1">
    <property type="nucleotide sequence ID" value="NZ_DBGDHU010000004.1"/>
</dbReference>
<proteinExistence type="predicted"/>
<protein>
    <submittedName>
        <fullName evidence="2">Uncharacterized protein</fullName>
    </submittedName>
</protein>
<feature type="transmembrane region" description="Helical" evidence="1">
    <location>
        <begin position="15"/>
        <end position="35"/>
    </location>
</feature>
<keyword evidence="1" id="KW-1133">Transmembrane helix</keyword>
<dbReference type="AlphaFoldDB" id="A0A4V2VJJ4"/>
<reference evidence="2 3" key="1">
    <citation type="submission" date="2019-03" db="EMBL/GenBank/DDBJ databases">
        <title>Genomic Encyclopedia of Type Strains, Phase IV (KMG-IV): sequencing the most valuable type-strain genomes for metagenomic binning, comparative biology and taxonomic classification.</title>
        <authorList>
            <person name="Goeker M."/>
        </authorList>
    </citation>
    <scope>NUCLEOTIDE SEQUENCE [LARGE SCALE GENOMIC DNA]</scope>
    <source>
        <strain evidence="2 3">DSM 29481</strain>
    </source>
</reference>
<organism evidence="2 3">
    <name type="scientific">Longicatena caecimuris</name>
    <dbReference type="NCBI Taxonomy" id="1796635"/>
    <lineage>
        <taxon>Bacteria</taxon>
        <taxon>Bacillati</taxon>
        <taxon>Bacillota</taxon>
        <taxon>Erysipelotrichia</taxon>
        <taxon>Erysipelotrichales</taxon>
        <taxon>Erysipelotrichaceae</taxon>
        <taxon>Longicatena</taxon>
    </lineage>
</organism>
<name>A0A4V2VJJ4_9FIRM</name>
<keyword evidence="1" id="KW-0472">Membrane</keyword>
<feature type="transmembrane region" description="Helical" evidence="1">
    <location>
        <begin position="55"/>
        <end position="76"/>
    </location>
</feature>
<comment type="caution">
    <text evidence="2">The sequence shown here is derived from an EMBL/GenBank/DDBJ whole genome shotgun (WGS) entry which is preliminary data.</text>
</comment>
<dbReference type="Proteomes" id="UP000295773">
    <property type="component" value="Unassembled WGS sequence"/>
</dbReference>
<keyword evidence="1" id="KW-0812">Transmembrane</keyword>